<evidence type="ECO:0000313" key="1">
    <source>
        <dbReference type="EMBL" id="KOM56355.1"/>
    </source>
</evidence>
<reference evidence="2" key="1">
    <citation type="journal article" date="2015" name="Proc. Natl. Acad. Sci. U.S.A.">
        <title>Genome sequencing of adzuki bean (Vigna angularis) provides insight into high starch and low fat accumulation and domestication.</title>
        <authorList>
            <person name="Yang K."/>
            <person name="Tian Z."/>
            <person name="Chen C."/>
            <person name="Luo L."/>
            <person name="Zhao B."/>
            <person name="Wang Z."/>
            <person name="Yu L."/>
            <person name="Li Y."/>
            <person name="Sun Y."/>
            <person name="Li W."/>
            <person name="Chen Y."/>
            <person name="Li Y."/>
            <person name="Zhang Y."/>
            <person name="Ai D."/>
            <person name="Zhao J."/>
            <person name="Shang C."/>
            <person name="Ma Y."/>
            <person name="Wu B."/>
            <person name="Wang M."/>
            <person name="Gao L."/>
            <person name="Sun D."/>
            <person name="Zhang P."/>
            <person name="Guo F."/>
            <person name="Wang W."/>
            <person name="Li Y."/>
            <person name="Wang J."/>
            <person name="Varshney R.K."/>
            <person name="Wang J."/>
            <person name="Ling H.Q."/>
            <person name="Wan P."/>
        </authorList>
    </citation>
    <scope>NUCLEOTIDE SEQUENCE</scope>
    <source>
        <strain evidence="2">cv. Jingnong 6</strain>
    </source>
</reference>
<dbReference type="AlphaFoldDB" id="A0A0L9VMS4"/>
<name>A0A0L9VMS4_PHAAN</name>
<dbReference type="Proteomes" id="UP000053144">
    <property type="component" value="Chromosome 10"/>
</dbReference>
<accession>A0A0L9VMS4</accession>
<organism evidence="1 2">
    <name type="scientific">Phaseolus angularis</name>
    <name type="common">Azuki bean</name>
    <name type="synonym">Vigna angularis</name>
    <dbReference type="NCBI Taxonomy" id="3914"/>
    <lineage>
        <taxon>Eukaryota</taxon>
        <taxon>Viridiplantae</taxon>
        <taxon>Streptophyta</taxon>
        <taxon>Embryophyta</taxon>
        <taxon>Tracheophyta</taxon>
        <taxon>Spermatophyta</taxon>
        <taxon>Magnoliopsida</taxon>
        <taxon>eudicotyledons</taxon>
        <taxon>Gunneridae</taxon>
        <taxon>Pentapetalae</taxon>
        <taxon>rosids</taxon>
        <taxon>fabids</taxon>
        <taxon>Fabales</taxon>
        <taxon>Fabaceae</taxon>
        <taxon>Papilionoideae</taxon>
        <taxon>50 kb inversion clade</taxon>
        <taxon>NPAAA clade</taxon>
        <taxon>indigoferoid/millettioid clade</taxon>
        <taxon>Phaseoleae</taxon>
        <taxon>Vigna</taxon>
    </lineage>
</organism>
<sequence>MPSTSAPIDIPPLESDQNLCARHMALFVFRTEAIDLTPTDIPHLEPNKISMQGLWPRLFNIYCNREKRKRKLFSPNRPKGRHGRRFSMFVIRFRWYQDSASSSWMRSRYMFGVSNNLGYNDVYGFIDHQVTHDANKFDDIQTYLTNIFASGKEIYFIPYIFG</sequence>
<gene>
    <name evidence="1" type="ORF">LR48_Vigan10g224700</name>
</gene>
<evidence type="ECO:0000313" key="2">
    <source>
        <dbReference type="Proteomes" id="UP000053144"/>
    </source>
</evidence>
<dbReference type="Gramene" id="KOM56355">
    <property type="protein sequence ID" value="KOM56355"/>
    <property type="gene ID" value="LR48_Vigan10g224700"/>
</dbReference>
<proteinExistence type="predicted"/>
<protein>
    <submittedName>
        <fullName evidence="1">Uncharacterized protein</fullName>
    </submittedName>
</protein>
<dbReference type="EMBL" id="CM003380">
    <property type="protein sequence ID" value="KOM56355.1"/>
    <property type="molecule type" value="Genomic_DNA"/>
</dbReference>